<reference evidence="3" key="1">
    <citation type="journal article" date="2019" name="Int. J. Syst. Evol. Microbiol.">
        <title>The Global Catalogue of Microorganisms (GCM) 10K type strain sequencing project: providing services to taxonomists for standard genome sequencing and annotation.</title>
        <authorList>
            <consortium name="The Broad Institute Genomics Platform"/>
            <consortium name="The Broad Institute Genome Sequencing Center for Infectious Disease"/>
            <person name="Wu L."/>
            <person name="Ma J."/>
        </authorList>
    </citation>
    <scope>NUCLEOTIDE SEQUENCE [LARGE SCALE GENOMIC DNA]</scope>
    <source>
        <strain evidence="3">ZS-35-S2</strain>
    </source>
</reference>
<dbReference type="InterPro" id="IPR013517">
    <property type="entry name" value="FG-GAP"/>
</dbReference>
<comment type="caution">
    <text evidence="2">The sequence shown here is derived from an EMBL/GenBank/DDBJ whole genome shotgun (WGS) entry which is preliminary data.</text>
</comment>
<accession>A0ABW1KGE4</accession>
<sequence length="181" mass="18676">MGSFNSASKIACNWGDYYGALVGAGDLNNDRDGDIVAVSRSGGFGSGCLYQWLGNGSGGFGSTTQIGCGWAPYQHGLTGIGDLNGDGNADLVSIHNDCLYRWYGNGGFGSTSTSSCGGWNDYDAHIAGMGDLDRDGIGDLLGYTYVGGDWCLYRWSGNGSGGLKGAVRLGCGGWGDYGLAR</sequence>
<evidence type="ECO:0000256" key="1">
    <source>
        <dbReference type="ARBA" id="ARBA00022729"/>
    </source>
</evidence>
<dbReference type="SUPFAM" id="SSF69318">
    <property type="entry name" value="Integrin alpha N-terminal domain"/>
    <property type="match status" value="1"/>
</dbReference>
<evidence type="ECO:0000313" key="2">
    <source>
        <dbReference type="EMBL" id="MFC6020098.1"/>
    </source>
</evidence>
<keyword evidence="1" id="KW-0732">Signal</keyword>
<organism evidence="2 3">
    <name type="scientific">Plantactinospora solaniradicis</name>
    <dbReference type="NCBI Taxonomy" id="1723736"/>
    <lineage>
        <taxon>Bacteria</taxon>
        <taxon>Bacillati</taxon>
        <taxon>Actinomycetota</taxon>
        <taxon>Actinomycetes</taxon>
        <taxon>Micromonosporales</taxon>
        <taxon>Micromonosporaceae</taxon>
        <taxon>Plantactinospora</taxon>
    </lineage>
</organism>
<dbReference type="Pfam" id="PF13517">
    <property type="entry name" value="FG-GAP_3"/>
    <property type="match status" value="1"/>
</dbReference>
<protein>
    <submittedName>
        <fullName evidence="2">FG-GAP repeat domain-containing protein</fullName>
    </submittedName>
</protein>
<keyword evidence="3" id="KW-1185">Reference proteome</keyword>
<dbReference type="Proteomes" id="UP001596203">
    <property type="component" value="Unassembled WGS sequence"/>
</dbReference>
<dbReference type="Gene3D" id="2.130.10.130">
    <property type="entry name" value="Integrin alpha, N-terminal"/>
    <property type="match status" value="1"/>
</dbReference>
<dbReference type="InterPro" id="IPR028994">
    <property type="entry name" value="Integrin_alpha_N"/>
</dbReference>
<gene>
    <name evidence="2" type="ORF">ACFP2T_28375</name>
</gene>
<proteinExistence type="predicted"/>
<dbReference type="PANTHER" id="PTHR44103">
    <property type="entry name" value="PROPROTEIN CONVERTASE P"/>
    <property type="match status" value="1"/>
</dbReference>
<dbReference type="EMBL" id="JBHSPR010000029">
    <property type="protein sequence ID" value="MFC6020098.1"/>
    <property type="molecule type" value="Genomic_DNA"/>
</dbReference>
<dbReference type="PANTHER" id="PTHR44103:SF1">
    <property type="entry name" value="PROPROTEIN CONVERTASE P"/>
    <property type="match status" value="1"/>
</dbReference>
<name>A0ABW1KGE4_9ACTN</name>
<evidence type="ECO:0000313" key="3">
    <source>
        <dbReference type="Proteomes" id="UP001596203"/>
    </source>
</evidence>
<dbReference type="RefSeq" id="WP_377427012.1">
    <property type="nucleotide sequence ID" value="NZ_JBHSPR010000029.1"/>
</dbReference>